<organism evidence="10 11">
    <name type="scientific">Labeo rohita</name>
    <name type="common">Indian major carp</name>
    <name type="synonym">Cyprinus rohita</name>
    <dbReference type="NCBI Taxonomy" id="84645"/>
    <lineage>
        <taxon>Eukaryota</taxon>
        <taxon>Metazoa</taxon>
        <taxon>Chordata</taxon>
        <taxon>Craniata</taxon>
        <taxon>Vertebrata</taxon>
        <taxon>Euteleostomi</taxon>
        <taxon>Actinopterygii</taxon>
        <taxon>Neopterygii</taxon>
        <taxon>Teleostei</taxon>
        <taxon>Ostariophysi</taxon>
        <taxon>Cypriniformes</taxon>
        <taxon>Cyprinidae</taxon>
        <taxon>Labeoninae</taxon>
        <taxon>Labeonini</taxon>
        <taxon>Labeo</taxon>
    </lineage>
</organism>
<dbReference type="SMART" id="SM00201">
    <property type="entry name" value="SO"/>
    <property type="match status" value="4"/>
</dbReference>
<dbReference type="SUPFAM" id="SSF53649">
    <property type="entry name" value="Alkaline phosphatase-like"/>
    <property type="match status" value="2"/>
</dbReference>
<keyword evidence="11" id="KW-1185">Reference proteome</keyword>
<feature type="coiled-coil region" evidence="7">
    <location>
        <begin position="750"/>
        <end position="784"/>
    </location>
</feature>
<keyword evidence="5" id="KW-1015">Disulfide bond</keyword>
<dbReference type="InterPro" id="IPR044929">
    <property type="entry name" value="DNA/RNA_non-sp_Endonuclease_sf"/>
</dbReference>
<dbReference type="EMBL" id="JACTAM010000019">
    <property type="protein sequence ID" value="KAI2653259.1"/>
    <property type="molecule type" value="Genomic_DNA"/>
</dbReference>
<feature type="domain" description="SMB" evidence="9">
    <location>
        <begin position="152"/>
        <end position="196"/>
    </location>
</feature>
<evidence type="ECO:0000256" key="8">
    <source>
        <dbReference type="SAM" id="Phobius"/>
    </source>
</evidence>
<evidence type="ECO:0000256" key="7">
    <source>
        <dbReference type="SAM" id="Coils"/>
    </source>
</evidence>
<evidence type="ECO:0000256" key="4">
    <source>
        <dbReference type="ARBA" id="ARBA00022801"/>
    </source>
</evidence>
<dbReference type="SMART" id="SM00477">
    <property type="entry name" value="NUC"/>
    <property type="match status" value="1"/>
</dbReference>
<dbReference type="InterPro" id="IPR036024">
    <property type="entry name" value="Somatomedin_B-like_dom_sf"/>
</dbReference>
<dbReference type="Pfam" id="PF01033">
    <property type="entry name" value="Somatomedin_B"/>
    <property type="match status" value="4"/>
</dbReference>
<feature type="transmembrane region" description="Helical" evidence="8">
    <location>
        <begin position="841"/>
        <end position="865"/>
    </location>
</feature>
<dbReference type="Gene3D" id="4.10.410.20">
    <property type="match status" value="4"/>
</dbReference>
<evidence type="ECO:0000256" key="2">
    <source>
        <dbReference type="ARBA" id="ARBA00022525"/>
    </source>
</evidence>
<keyword evidence="4" id="KW-0378">Hydrolase</keyword>
<dbReference type="PANTHER" id="PTHR10151:SF107">
    <property type="entry name" value="ECTONUCLEOTIDE PYROPHOSPHATASE_PHOSPHODIESTERASE FAMILY MEMBER 3"/>
    <property type="match status" value="1"/>
</dbReference>
<keyword evidence="8" id="KW-0472">Membrane</keyword>
<gene>
    <name evidence="10" type="ORF">H4Q32_006669</name>
</gene>
<dbReference type="PANTHER" id="PTHR10151">
    <property type="entry name" value="ECTONUCLEOTIDE PYROPHOSPHATASE/PHOSPHODIESTERASE"/>
    <property type="match status" value="1"/>
</dbReference>
<feature type="domain" description="SMB" evidence="9">
    <location>
        <begin position="875"/>
        <end position="918"/>
    </location>
</feature>
<dbReference type="PRINTS" id="PR00022">
    <property type="entry name" value="SOMATOMEDINB"/>
</dbReference>
<keyword evidence="3" id="KW-0677">Repeat</keyword>
<dbReference type="InterPro" id="IPR001212">
    <property type="entry name" value="Somatomedin_B_dom"/>
</dbReference>
<evidence type="ECO:0000256" key="6">
    <source>
        <dbReference type="ARBA" id="ARBA00023180"/>
    </source>
</evidence>
<dbReference type="Proteomes" id="UP000830375">
    <property type="component" value="Unassembled WGS sequence"/>
</dbReference>
<keyword evidence="7" id="KW-0175">Coiled coil</keyword>
<feature type="domain" description="SMB" evidence="9">
    <location>
        <begin position="919"/>
        <end position="963"/>
    </location>
</feature>
<dbReference type="InterPro" id="IPR020436">
    <property type="entry name" value="SMB_chordata"/>
</dbReference>
<dbReference type="SUPFAM" id="SSF90188">
    <property type="entry name" value="Somatomedin B domain"/>
    <property type="match status" value="4"/>
</dbReference>
<dbReference type="Gene3D" id="3.40.570.10">
    <property type="entry name" value="Extracellular Endonuclease, subunit A"/>
    <property type="match status" value="1"/>
</dbReference>
<dbReference type="PROSITE" id="PS50958">
    <property type="entry name" value="SMB_2"/>
    <property type="match status" value="4"/>
</dbReference>
<protein>
    <submittedName>
        <fullName evidence="10">Ectonucleotide pyrophosphatase/phosphodiesterase family member 2</fullName>
    </submittedName>
</protein>
<evidence type="ECO:0000256" key="1">
    <source>
        <dbReference type="ARBA" id="ARBA00004613"/>
    </source>
</evidence>
<keyword evidence="8" id="KW-1133">Transmembrane helix</keyword>
<dbReference type="Gene3D" id="3.40.720.10">
    <property type="entry name" value="Alkaline Phosphatase, subunit A"/>
    <property type="match status" value="3"/>
</dbReference>
<name>A0ABQ8LRK3_LABRO</name>
<accession>A0ABQ8LRK3</accession>
<sequence length="1309" mass="147874">MRSGAIEVARWSHEQRRGGARSSSGRAARSFRRIIGNHERGKTDIQRDEETPQLWLLSRPVPSRPDTLLTLYTHVVCVLVLAVCEAYVFQAGRSSGEMDDAPSQIRDFSGSCKGRCFELIEAEPPNCRCDNLCKTYLSCCSDFDEQCLKTAGGFECSRERCGEIRNEDYACHCSDDCLQRGDCCTNYKSLCKGESSWLEGDCEEIPSPECPAGFLRPPLIILSLDGFRASYVKKGKSVLPNIHKLRSCGTHSPHMRPMYPSKTFPNLYTLATGLYPESHGIVCNSMYDPVFKAHFRLRGREKLNHRWWGGQPIWITAEKQGVKAGTFFWPWVIPLERRILTILQWLHLPDDERKIDNIIGQLMNGLKQMNLHRCVNVILVGDHGMEESHCERTEYLGSYGLDCKMPNQHFKPYLKQHLPKRLHYANNRRIEDVHLLMDRKWHVAMWVSPAPAACGFFGDHGFDNKINSMQTIFLGFGPSFNFKTQVPVFENIELYNVMCDLLGLTPAPNNGTHGSLNSVLRNPPYTPTQPEEVASPTPLASPSEVTHDLGCNCDDENNIEESSQRFPSAADGLLNNVTHLPFGRPAVLFQTSYAQLCHSDYCSGYSHVLNMPLWSEFTLTAQVSRQLTSRCVCLSHSMTLIVCVRVQVEVPAVSSSECVRADPRLDLTHTCNSYSQEPDVTHAFLYPPDFSVAAEARYEASLITNTVPMYPAFKRVWSFLQRDVLRRYSLKNNGINVIMGPIFDHDHDGVRDTEEKIKDIISSCENLNETLDECDGDLRSWEDESRWVEDLLKLHTARVRDVELLTGLDFYRSTVLPYTRVLTLKTHMRTFEDDSKQKKKVLLISVVLAVCVVVIILGLGLGLGLQLQDCRNKDVSASCRNRCYEPLDVDSTSCRCDSQCVETHSCCFDYKDICLLPTESWECTTLRCGERRLSDSKCHCSDDCMSAGDCCTNYNSICQGHTEWVQDECVDMSTAKCPARAEYLQSWHTVVPVLEKIKRCGTSAPFMQSVFPSKTFPNHYSIATGLYAESHGLVDNNMYDPVFNASFSLSSSEKNNPRWYQGQPIWNTAMYQGLKAGTFFWPGSDVAINGSFPDIYMSYDGPDFFTIYLEEPDSSGHDYGPVSGGLILSLQAVDRIIGQLMNGLKQLNLHQCVNVIIVADHGMEETSCERKEALQDFIGDVNHLYVNEGPFGRIRAKNTLHTLDAAGLVANMSITPYLKHHLPKRFHYANNRRIEDVSVLVNPRWLFERYPGSLTFCSGGNHGYDNDVYSMQASFLSLGPKFHFQTEVEPFSNIELYNLIRAGNHSVPQ</sequence>
<dbReference type="SUPFAM" id="SSF54060">
    <property type="entry name" value="His-Me finger endonucleases"/>
    <property type="match status" value="1"/>
</dbReference>
<evidence type="ECO:0000313" key="10">
    <source>
        <dbReference type="EMBL" id="KAI2653259.1"/>
    </source>
</evidence>
<comment type="subcellular location">
    <subcellularLocation>
        <location evidence="1">Secreted</location>
    </subcellularLocation>
</comment>
<dbReference type="InterPro" id="IPR020821">
    <property type="entry name" value="ENPP1-3/EXOG-like_nuc-like"/>
</dbReference>
<proteinExistence type="predicted"/>
<evidence type="ECO:0000256" key="5">
    <source>
        <dbReference type="ARBA" id="ARBA00023157"/>
    </source>
</evidence>
<keyword evidence="8" id="KW-0812">Transmembrane</keyword>
<keyword evidence="2" id="KW-0964">Secreted</keyword>
<dbReference type="InterPro" id="IPR017850">
    <property type="entry name" value="Alkaline_phosphatase_core_sf"/>
</dbReference>
<dbReference type="PROSITE" id="PS00524">
    <property type="entry name" value="SMB_1"/>
    <property type="match status" value="2"/>
</dbReference>
<dbReference type="CDD" id="cd16018">
    <property type="entry name" value="Enpp"/>
    <property type="match status" value="2"/>
</dbReference>
<comment type="caution">
    <text evidence="10">The sequence shown here is derived from an EMBL/GenBank/DDBJ whole genome shotgun (WGS) entry which is preliminary data.</text>
</comment>
<evidence type="ECO:0000313" key="11">
    <source>
        <dbReference type="Proteomes" id="UP000830375"/>
    </source>
</evidence>
<dbReference type="Pfam" id="PF01663">
    <property type="entry name" value="Phosphodiest"/>
    <property type="match status" value="5"/>
</dbReference>
<feature type="domain" description="SMB" evidence="9">
    <location>
        <begin position="108"/>
        <end position="151"/>
    </location>
</feature>
<evidence type="ECO:0000259" key="9">
    <source>
        <dbReference type="PROSITE" id="PS50958"/>
    </source>
</evidence>
<reference evidence="10 11" key="1">
    <citation type="submission" date="2022-01" db="EMBL/GenBank/DDBJ databases">
        <title>A high-quality chromosome-level genome assembly of rohu carp, Labeo rohita.</title>
        <authorList>
            <person name="Arick M.A. II"/>
            <person name="Hsu C.-Y."/>
            <person name="Magbanua Z."/>
            <person name="Pechanova O."/>
            <person name="Grover C."/>
            <person name="Miller E."/>
            <person name="Thrash A."/>
            <person name="Ezzel L."/>
            <person name="Alam S."/>
            <person name="Benzie J."/>
            <person name="Hamilton M."/>
            <person name="Karsi A."/>
            <person name="Lawrence M.L."/>
            <person name="Peterson D.G."/>
        </authorList>
    </citation>
    <scope>NUCLEOTIDE SEQUENCE [LARGE SCALE GENOMIC DNA]</scope>
    <source>
        <strain evidence="11">BAU-BD-2019</strain>
        <tissue evidence="10">Blood</tissue>
    </source>
</reference>
<evidence type="ECO:0000256" key="3">
    <source>
        <dbReference type="ARBA" id="ARBA00022737"/>
    </source>
</evidence>
<keyword evidence="6" id="KW-0325">Glycoprotein</keyword>
<dbReference type="InterPro" id="IPR002591">
    <property type="entry name" value="Phosphodiest/P_Trfase"/>
</dbReference>
<dbReference type="InterPro" id="IPR044925">
    <property type="entry name" value="His-Me_finger_sf"/>
</dbReference>